<evidence type="ECO:0000313" key="4">
    <source>
        <dbReference type="EMBL" id="OMJ78262.1"/>
    </source>
</evidence>
<name>A0A1R2BNB9_9CILI</name>
<dbReference type="PROSITE" id="PS50089">
    <property type="entry name" value="ZF_RING_2"/>
    <property type="match status" value="1"/>
</dbReference>
<evidence type="ECO:0000313" key="5">
    <source>
        <dbReference type="Proteomes" id="UP000187209"/>
    </source>
</evidence>
<keyword evidence="1" id="KW-0479">Metal-binding</keyword>
<evidence type="ECO:0000256" key="2">
    <source>
        <dbReference type="SAM" id="MobiDB-lite"/>
    </source>
</evidence>
<feature type="region of interest" description="Disordered" evidence="2">
    <location>
        <begin position="172"/>
        <end position="201"/>
    </location>
</feature>
<dbReference type="Proteomes" id="UP000187209">
    <property type="component" value="Unassembled WGS sequence"/>
</dbReference>
<dbReference type="SUPFAM" id="SSF57850">
    <property type="entry name" value="RING/U-box"/>
    <property type="match status" value="1"/>
</dbReference>
<feature type="domain" description="RING-type" evidence="3">
    <location>
        <begin position="82"/>
        <end position="124"/>
    </location>
</feature>
<comment type="caution">
    <text evidence="4">The sequence shown here is derived from an EMBL/GenBank/DDBJ whole genome shotgun (WGS) entry which is preliminary data.</text>
</comment>
<dbReference type="EMBL" id="MPUH01000530">
    <property type="protein sequence ID" value="OMJ78262.1"/>
    <property type="molecule type" value="Genomic_DNA"/>
</dbReference>
<dbReference type="InterPro" id="IPR001841">
    <property type="entry name" value="Znf_RING"/>
</dbReference>
<dbReference type="InterPro" id="IPR013083">
    <property type="entry name" value="Znf_RING/FYVE/PHD"/>
</dbReference>
<protein>
    <recommendedName>
        <fullName evidence="3">RING-type domain-containing protein</fullName>
    </recommendedName>
</protein>
<proteinExistence type="predicted"/>
<dbReference type="GO" id="GO:0008270">
    <property type="term" value="F:zinc ion binding"/>
    <property type="evidence" value="ECO:0007669"/>
    <property type="project" value="UniProtKB-KW"/>
</dbReference>
<keyword evidence="1" id="KW-0863">Zinc-finger</keyword>
<evidence type="ECO:0000256" key="1">
    <source>
        <dbReference type="PROSITE-ProRule" id="PRU00175"/>
    </source>
</evidence>
<sequence>MKVFRCCCFCFTKTKPKPPPEIKESIIIEVRSHEVIEEQQQPPPVHREHKNIVVDTKFKTDDVKFCENTPANTQLGVFSYNCPICLRYFSTILSLKCCKQYICHYCLDDLGKDVKFEVACPHCKAQPIVANDVDFNSTIKRYSDSPYGTLKQSNNNQNNKWVPMHVVKEDNEDNEIEENDRIPESLNASIQPRENRLQMTI</sequence>
<keyword evidence="5" id="KW-1185">Reference proteome</keyword>
<dbReference type="AlphaFoldDB" id="A0A1R2BNB9"/>
<keyword evidence="1" id="KW-0862">Zinc</keyword>
<gene>
    <name evidence="4" type="ORF">SteCoe_21937</name>
</gene>
<evidence type="ECO:0000259" key="3">
    <source>
        <dbReference type="PROSITE" id="PS50089"/>
    </source>
</evidence>
<accession>A0A1R2BNB9</accession>
<reference evidence="4 5" key="1">
    <citation type="submission" date="2016-11" db="EMBL/GenBank/DDBJ databases">
        <title>The macronuclear genome of Stentor coeruleus: a giant cell with tiny introns.</title>
        <authorList>
            <person name="Slabodnick M."/>
            <person name="Ruby J.G."/>
            <person name="Reiff S.B."/>
            <person name="Swart E.C."/>
            <person name="Gosai S."/>
            <person name="Prabakaran S."/>
            <person name="Witkowska E."/>
            <person name="Larue G.E."/>
            <person name="Fisher S."/>
            <person name="Freeman R.M."/>
            <person name="Gunawardena J."/>
            <person name="Chu W."/>
            <person name="Stover N.A."/>
            <person name="Gregory B.D."/>
            <person name="Nowacki M."/>
            <person name="Derisi J."/>
            <person name="Roy S.W."/>
            <person name="Marshall W.F."/>
            <person name="Sood P."/>
        </authorList>
    </citation>
    <scope>NUCLEOTIDE SEQUENCE [LARGE SCALE GENOMIC DNA]</scope>
    <source>
        <strain evidence="4">WM001</strain>
    </source>
</reference>
<dbReference type="Gene3D" id="3.30.40.10">
    <property type="entry name" value="Zinc/RING finger domain, C3HC4 (zinc finger)"/>
    <property type="match status" value="1"/>
</dbReference>
<dbReference type="OrthoDB" id="312501at2759"/>
<feature type="compositionally biased region" description="Polar residues" evidence="2">
    <location>
        <begin position="186"/>
        <end position="201"/>
    </location>
</feature>
<organism evidence="4 5">
    <name type="scientific">Stentor coeruleus</name>
    <dbReference type="NCBI Taxonomy" id="5963"/>
    <lineage>
        <taxon>Eukaryota</taxon>
        <taxon>Sar</taxon>
        <taxon>Alveolata</taxon>
        <taxon>Ciliophora</taxon>
        <taxon>Postciliodesmatophora</taxon>
        <taxon>Heterotrichea</taxon>
        <taxon>Heterotrichida</taxon>
        <taxon>Stentoridae</taxon>
        <taxon>Stentor</taxon>
    </lineage>
</organism>